<evidence type="ECO:0000256" key="5">
    <source>
        <dbReference type="ARBA" id="ARBA00022989"/>
    </source>
</evidence>
<dbReference type="PANTHER" id="PTHR42718">
    <property type="entry name" value="MAJOR FACILITATOR SUPERFAMILY MULTIDRUG TRANSPORTER MFSC"/>
    <property type="match status" value="1"/>
</dbReference>
<evidence type="ECO:0000313" key="9">
    <source>
        <dbReference type="EMBL" id="XCG64864.1"/>
    </source>
</evidence>
<feature type="transmembrane region" description="Helical" evidence="7">
    <location>
        <begin position="405"/>
        <end position="425"/>
    </location>
</feature>
<dbReference type="InterPro" id="IPR036259">
    <property type="entry name" value="MFS_trans_sf"/>
</dbReference>
<dbReference type="Gene3D" id="1.20.1720.10">
    <property type="entry name" value="Multidrug resistance protein D"/>
    <property type="match status" value="1"/>
</dbReference>
<name>A0AAU8DU06_9ACTN</name>
<feature type="transmembrane region" description="Helical" evidence="7">
    <location>
        <begin position="437"/>
        <end position="457"/>
    </location>
</feature>
<feature type="transmembrane region" description="Helical" evidence="7">
    <location>
        <begin position="224"/>
        <end position="244"/>
    </location>
</feature>
<keyword evidence="2" id="KW-0813">Transport</keyword>
<dbReference type="EMBL" id="CP159218">
    <property type="protein sequence ID" value="XCG64864.1"/>
    <property type="molecule type" value="Genomic_DNA"/>
</dbReference>
<evidence type="ECO:0000256" key="4">
    <source>
        <dbReference type="ARBA" id="ARBA00022692"/>
    </source>
</evidence>
<dbReference type="Pfam" id="PF07690">
    <property type="entry name" value="MFS_1"/>
    <property type="match status" value="1"/>
</dbReference>
<dbReference type="Gene3D" id="1.20.1250.20">
    <property type="entry name" value="MFS general substrate transporter like domains"/>
    <property type="match status" value="1"/>
</dbReference>
<dbReference type="InterPro" id="IPR011701">
    <property type="entry name" value="MFS"/>
</dbReference>
<dbReference type="PANTHER" id="PTHR42718:SF46">
    <property type="entry name" value="BLR6921 PROTEIN"/>
    <property type="match status" value="1"/>
</dbReference>
<feature type="transmembrane region" description="Helical" evidence="7">
    <location>
        <begin position="9"/>
        <end position="27"/>
    </location>
</feature>
<feature type="transmembrane region" description="Helical" evidence="7">
    <location>
        <begin position="196"/>
        <end position="218"/>
    </location>
</feature>
<feature type="domain" description="Major facilitator superfamily (MFS) profile" evidence="8">
    <location>
        <begin position="9"/>
        <end position="464"/>
    </location>
</feature>
<keyword evidence="3" id="KW-1003">Cell membrane</keyword>
<sequence length="473" mass="48606">MTFDSRNRTLWLLVTVELLVFLEVSILNVTLPSLGAALALGPVALAWVVNGYQVSFGGLQLATGRMVDALGARRMFEFGLVVFGAGSAMAGFAGDSTTIVAARVLQGVGAAMLLPAEMALIARLFTTEEEYRHAISVWSTMAALGAGLGTTLGGVLTDQLGWPWVFWINVPIVAVALSLTRRWLPADPERTGQATLASLNVPGMVAASSVVCSVVLAASAAFEGTAVVTLECVCLGLLGGAVLRRNQMSHPHPVLPLEALRDRRVAAGVVGSLIVGATHVPAFVVLALVLQNGAGYSPMATGLLLLPIAAVNAVTARTLLVRALRAWGPRVCFTGGLVLMSVGLAALALMIASGRIHFAWLFVPSIVFGLGLPAVFAGATMTALAAAPAHLRGAVSGVLNTAQRMGAAVAVTCALVATARTPALYDSSIVLDEGGSAWLSVLLGIALLGVLGAAIAWRAMAPEPVASRDAVTV</sequence>
<gene>
    <name evidence="9" type="ORF">ABLG96_05990</name>
</gene>
<feature type="transmembrane region" description="Helical" evidence="7">
    <location>
        <begin position="134"/>
        <end position="156"/>
    </location>
</feature>
<protein>
    <submittedName>
        <fullName evidence="9">MFS transporter</fullName>
    </submittedName>
</protein>
<evidence type="ECO:0000256" key="6">
    <source>
        <dbReference type="ARBA" id="ARBA00023136"/>
    </source>
</evidence>
<keyword evidence="6 7" id="KW-0472">Membrane</keyword>
<organism evidence="9">
    <name type="scientific">Nakamurella sp. A5-74</name>
    <dbReference type="NCBI Taxonomy" id="3158264"/>
    <lineage>
        <taxon>Bacteria</taxon>
        <taxon>Bacillati</taxon>
        <taxon>Actinomycetota</taxon>
        <taxon>Actinomycetes</taxon>
        <taxon>Nakamurellales</taxon>
        <taxon>Nakamurellaceae</taxon>
        <taxon>Nakamurella</taxon>
    </lineage>
</organism>
<dbReference type="GO" id="GO:0022857">
    <property type="term" value="F:transmembrane transporter activity"/>
    <property type="evidence" value="ECO:0007669"/>
    <property type="project" value="InterPro"/>
</dbReference>
<dbReference type="InterPro" id="IPR020846">
    <property type="entry name" value="MFS_dom"/>
</dbReference>
<dbReference type="GO" id="GO:0005886">
    <property type="term" value="C:plasma membrane"/>
    <property type="evidence" value="ECO:0007669"/>
    <property type="project" value="UniProtKB-SubCell"/>
</dbReference>
<reference evidence="9" key="1">
    <citation type="submission" date="2024-05" db="EMBL/GenBank/DDBJ databases">
        <authorList>
            <person name="Cai S.Y."/>
            <person name="Jin L.M."/>
            <person name="Li H.R."/>
        </authorList>
    </citation>
    <scope>NUCLEOTIDE SEQUENCE</scope>
    <source>
        <strain evidence="9">A5-74</strain>
    </source>
</reference>
<evidence type="ECO:0000256" key="3">
    <source>
        <dbReference type="ARBA" id="ARBA00022475"/>
    </source>
</evidence>
<feature type="transmembrane region" description="Helical" evidence="7">
    <location>
        <begin position="100"/>
        <end position="122"/>
    </location>
</feature>
<feature type="transmembrane region" description="Helical" evidence="7">
    <location>
        <begin position="162"/>
        <end position="184"/>
    </location>
</feature>
<feature type="transmembrane region" description="Helical" evidence="7">
    <location>
        <begin position="33"/>
        <end position="54"/>
    </location>
</feature>
<evidence type="ECO:0000256" key="7">
    <source>
        <dbReference type="SAM" id="Phobius"/>
    </source>
</evidence>
<dbReference type="AlphaFoldDB" id="A0AAU8DU06"/>
<feature type="transmembrane region" description="Helical" evidence="7">
    <location>
        <begin position="75"/>
        <end position="94"/>
    </location>
</feature>
<dbReference type="CDD" id="cd17321">
    <property type="entry name" value="MFS_MMR_MDR_like"/>
    <property type="match status" value="1"/>
</dbReference>
<proteinExistence type="predicted"/>
<evidence type="ECO:0000259" key="8">
    <source>
        <dbReference type="PROSITE" id="PS50850"/>
    </source>
</evidence>
<evidence type="ECO:0000256" key="1">
    <source>
        <dbReference type="ARBA" id="ARBA00004651"/>
    </source>
</evidence>
<feature type="transmembrane region" description="Helical" evidence="7">
    <location>
        <begin position="358"/>
        <end position="384"/>
    </location>
</feature>
<accession>A0AAU8DU06</accession>
<feature type="transmembrane region" description="Helical" evidence="7">
    <location>
        <begin position="331"/>
        <end position="352"/>
    </location>
</feature>
<dbReference type="PROSITE" id="PS50850">
    <property type="entry name" value="MFS"/>
    <property type="match status" value="1"/>
</dbReference>
<feature type="transmembrane region" description="Helical" evidence="7">
    <location>
        <begin position="265"/>
        <end position="290"/>
    </location>
</feature>
<dbReference type="SUPFAM" id="SSF103473">
    <property type="entry name" value="MFS general substrate transporter"/>
    <property type="match status" value="1"/>
</dbReference>
<comment type="subcellular location">
    <subcellularLocation>
        <location evidence="1">Cell membrane</location>
        <topology evidence="1">Multi-pass membrane protein</topology>
    </subcellularLocation>
</comment>
<keyword evidence="4 7" id="KW-0812">Transmembrane</keyword>
<evidence type="ECO:0000256" key="2">
    <source>
        <dbReference type="ARBA" id="ARBA00022448"/>
    </source>
</evidence>
<dbReference type="RefSeq" id="WP_353650476.1">
    <property type="nucleotide sequence ID" value="NZ_CP159218.1"/>
</dbReference>
<feature type="transmembrane region" description="Helical" evidence="7">
    <location>
        <begin position="296"/>
        <end position="319"/>
    </location>
</feature>
<keyword evidence="5 7" id="KW-1133">Transmembrane helix</keyword>